<keyword evidence="8" id="KW-1185">Reference proteome</keyword>
<evidence type="ECO:0000256" key="1">
    <source>
        <dbReference type="ARBA" id="ARBA00008056"/>
    </source>
</evidence>
<feature type="signal peptide" evidence="5">
    <location>
        <begin position="1"/>
        <end position="30"/>
    </location>
</feature>
<dbReference type="Pfam" id="PF03171">
    <property type="entry name" value="2OG-FeII_Oxy"/>
    <property type="match status" value="1"/>
</dbReference>
<dbReference type="InParanoid" id="A0A2R6RY53"/>
<dbReference type="AlphaFoldDB" id="A0A2R6RY53"/>
<dbReference type="EMBL" id="NKQK01000002">
    <property type="protein sequence ID" value="PSS34958.1"/>
    <property type="molecule type" value="Genomic_DNA"/>
</dbReference>
<dbReference type="SUPFAM" id="SSF51197">
    <property type="entry name" value="Clavaminate synthase-like"/>
    <property type="match status" value="1"/>
</dbReference>
<protein>
    <recommendedName>
        <fullName evidence="6">Fe2OG dioxygenase domain-containing protein</fullName>
    </recommendedName>
</protein>
<dbReference type="Gramene" id="PSS34958">
    <property type="protein sequence ID" value="PSS34958"/>
    <property type="gene ID" value="CEY00_Acc02167"/>
</dbReference>
<evidence type="ECO:0000256" key="2">
    <source>
        <dbReference type="ARBA" id="ARBA00022723"/>
    </source>
</evidence>
<evidence type="ECO:0000313" key="8">
    <source>
        <dbReference type="Proteomes" id="UP000241394"/>
    </source>
</evidence>
<sequence length="262" mass="29952">MLMKLSLMRTSICGLSLMKLSLMICPYVGSLPEVPNVQEMIPVIDMLLLSNGQKEELNNLDMACKEWSFYQVVNHGLAKVVLQNMKEAAPEFFDLQIQEKNKFSMASDDIQGYGHACVLSVQQKLDRELMQALRVNYYPTCSKPDLVSGISPHTDTSTISILLQEDDFDGIQIRHDGEWVPVKQIPNALVVNIRDVIEIWSDGKYKSIKHKTVINENKEIISFALLLFRHDDVEIEPLDHMIDSSRPLGMYKVRYGDYLRQC</sequence>
<evidence type="ECO:0000256" key="4">
    <source>
        <dbReference type="RuleBase" id="RU003682"/>
    </source>
</evidence>
<gene>
    <name evidence="7" type="ORF">CEY00_Acc02167</name>
</gene>
<keyword evidence="3 4" id="KW-0408">Iron</keyword>
<dbReference type="InterPro" id="IPR044861">
    <property type="entry name" value="IPNS-like_FE2OG_OXY"/>
</dbReference>
<dbReference type="InterPro" id="IPR026992">
    <property type="entry name" value="DIOX_N"/>
</dbReference>
<dbReference type="OrthoDB" id="288590at2759"/>
<dbReference type="STRING" id="1590841.A0A2R6RY53"/>
<keyword evidence="5" id="KW-0732">Signal</keyword>
<evidence type="ECO:0000313" key="7">
    <source>
        <dbReference type="EMBL" id="PSS34958.1"/>
    </source>
</evidence>
<dbReference type="GO" id="GO:0016705">
    <property type="term" value="F:oxidoreductase activity, acting on paired donors, with incorporation or reduction of molecular oxygen"/>
    <property type="evidence" value="ECO:0007669"/>
    <property type="project" value="UniProtKB-ARBA"/>
</dbReference>
<name>A0A2R6RY53_ACTCC</name>
<comment type="caution">
    <text evidence="7">The sequence shown here is derived from an EMBL/GenBank/DDBJ whole genome shotgun (WGS) entry which is preliminary data.</text>
</comment>
<dbReference type="Pfam" id="PF14226">
    <property type="entry name" value="DIOX_N"/>
    <property type="match status" value="1"/>
</dbReference>
<dbReference type="InterPro" id="IPR005123">
    <property type="entry name" value="Oxoglu/Fe-dep_dioxygenase_dom"/>
</dbReference>
<evidence type="ECO:0000256" key="5">
    <source>
        <dbReference type="SAM" id="SignalP"/>
    </source>
</evidence>
<accession>A0A2R6RY53</accession>
<feature type="domain" description="Fe2OG dioxygenase" evidence="6">
    <location>
        <begin position="128"/>
        <end position="232"/>
    </location>
</feature>
<proteinExistence type="inferred from homology"/>
<feature type="chain" id="PRO_5015360181" description="Fe2OG dioxygenase domain-containing protein" evidence="5">
    <location>
        <begin position="31"/>
        <end position="262"/>
    </location>
</feature>
<reference evidence="8" key="2">
    <citation type="journal article" date="2018" name="BMC Genomics">
        <title>A manually annotated Actinidia chinensis var. chinensis (kiwifruit) genome highlights the challenges associated with draft genomes and gene prediction in plants.</title>
        <authorList>
            <person name="Pilkington S.M."/>
            <person name="Crowhurst R."/>
            <person name="Hilario E."/>
            <person name="Nardozza S."/>
            <person name="Fraser L."/>
            <person name="Peng Y."/>
            <person name="Gunaseelan K."/>
            <person name="Simpson R."/>
            <person name="Tahir J."/>
            <person name="Deroles S.C."/>
            <person name="Templeton K."/>
            <person name="Luo Z."/>
            <person name="Davy M."/>
            <person name="Cheng C."/>
            <person name="McNeilage M."/>
            <person name="Scaglione D."/>
            <person name="Liu Y."/>
            <person name="Zhang Q."/>
            <person name="Datson P."/>
            <person name="De Silva N."/>
            <person name="Gardiner S.E."/>
            <person name="Bassett H."/>
            <person name="Chagne D."/>
            <person name="McCallum J."/>
            <person name="Dzierzon H."/>
            <person name="Deng C."/>
            <person name="Wang Y.Y."/>
            <person name="Barron L."/>
            <person name="Manako K."/>
            <person name="Bowen J."/>
            <person name="Foster T.M."/>
            <person name="Erridge Z.A."/>
            <person name="Tiffin H."/>
            <person name="Waite C.N."/>
            <person name="Davies K.M."/>
            <person name="Grierson E.P."/>
            <person name="Laing W.A."/>
            <person name="Kirk R."/>
            <person name="Chen X."/>
            <person name="Wood M."/>
            <person name="Montefiori M."/>
            <person name="Brummell D.A."/>
            <person name="Schwinn K.E."/>
            <person name="Catanach A."/>
            <person name="Fullerton C."/>
            <person name="Li D."/>
            <person name="Meiyalaghan S."/>
            <person name="Nieuwenhuizen N."/>
            <person name="Read N."/>
            <person name="Prakash R."/>
            <person name="Hunter D."/>
            <person name="Zhang H."/>
            <person name="McKenzie M."/>
            <person name="Knabel M."/>
            <person name="Harris A."/>
            <person name="Allan A.C."/>
            <person name="Gleave A."/>
            <person name="Chen A."/>
            <person name="Janssen B.J."/>
            <person name="Plunkett B."/>
            <person name="Ampomah-Dwamena C."/>
            <person name="Voogd C."/>
            <person name="Leif D."/>
            <person name="Lafferty D."/>
            <person name="Souleyre E.J.F."/>
            <person name="Varkonyi-Gasic E."/>
            <person name="Gambi F."/>
            <person name="Hanley J."/>
            <person name="Yao J.L."/>
            <person name="Cheung J."/>
            <person name="David K.M."/>
            <person name="Warren B."/>
            <person name="Marsh K."/>
            <person name="Snowden K.C."/>
            <person name="Lin-Wang K."/>
            <person name="Brian L."/>
            <person name="Martinez-Sanchez M."/>
            <person name="Wang M."/>
            <person name="Ileperuma N."/>
            <person name="Macnee N."/>
            <person name="Campin R."/>
            <person name="McAtee P."/>
            <person name="Drummond R.S.M."/>
            <person name="Espley R.V."/>
            <person name="Ireland H.S."/>
            <person name="Wu R."/>
            <person name="Atkinson R.G."/>
            <person name="Karunairetnam S."/>
            <person name="Bulley S."/>
            <person name="Chunkath S."/>
            <person name="Hanley Z."/>
            <person name="Storey R."/>
            <person name="Thrimawithana A.H."/>
            <person name="Thomson S."/>
            <person name="David C."/>
            <person name="Testolin R."/>
            <person name="Huang H."/>
            <person name="Hellens R.P."/>
            <person name="Schaffer R.J."/>
        </authorList>
    </citation>
    <scope>NUCLEOTIDE SEQUENCE [LARGE SCALE GENOMIC DNA]</scope>
    <source>
        <strain evidence="8">cv. Red5</strain>
    </source>
</reference>
<dbReference type="Gene3D" id="2.60.120.330">
    <property type="entry name" value="B-lactam Antibiotic, Isopenicillin N Synthase, Chain"/>
    <property type="match status" value="2"/>
</dbReference>
<dbReference type="PROSITE" id="PS51471">
    <property type="entry name" value="FE2OG_OXY"/>
    <property type="match status" value="1"/>
</dbReference>
<organism evidence="7 8">
    <name type="scientific">Actinidia chinensis var. chinensis</name>
    <name type="common">Chinese soft-hair kiwi</name>
    <dbReference type="NCBI Taxonomy" id="1590841"/>
    <lineage>
        <taxon>Eukaryota</taxon>
        <taxon>Viridiplantae</taxon>
        <taxon>Streptophyta</taxon>
        <taxon>Embryophyta</taxon>
        <taxon>Tracheophyta</taxon>
        <taxon>Spermatophyta</taxon>
        <taxon>Magnoliopsida</taxon>
        <taxon>eudicotyledons</taxon>
        <taxon>Gunneridae</taxon>
        <taxon>Pentapetalae</taxon>
        <taxon>asterids</taxon>
        <taxon>Ericales</taxon>
        <taxon>Actinidiaceae</taxon>
        <taxon>Actinidia</taxon>
    </lineage>
</organism>
<dbReference type="InterPro" id="IPR050295">
    <property type="entry name" value="Plant_2OG-oxidoreductases"/>
</dbReference>
<dbReference type="Proteomes" id="UP000241394">
    <property type="component" value="Chromosome LG2"/>
</dbReference>
<dbReference type="GO" id="GO:0046872">
    <property type="term" value="F:metal ion binding"/>
    <property type="evidence" value="ECO:0007669"/>
    <property type="project" value="UniProtKB-KW"/>
</dbReference>
<keyword evidence="2 4" id="KW-0479">Metal-binding</keyword>
<comment type="similarity">
    <text evidence="1 4">Belongs to the iron/ascorbate-dependent oxidoreductase family.</text>
</comment>
<dbReference type="InterPro" id="IPR027443">
    <property type="entry name" value="IPNS-like_sf"/>
</dbReference>
<reference evidence="7 8" key="1">
    <citation type="submission" date="2017-07" db="EMBL/GenBank/DDBJ databases">
        <title>An improved, manually edited Actinidia chinensis var. chinensis (kiwifruit) genome highlights the challenges associated with draft genomes and gene prediction in plants.</title>
        <authorList>
            <person name="Pilkington S."/>
            <person name="Crowhurst R."/>
            <person name="Hilario E."/>
            <person name="Nardozza S."/>
            <person name="Fraser L."/>
            <person name="Peng Y."/>
            <person name="Gunaseelan K."/>
            <person name="Simpson R."/>
            <person name="Tahir J."/>
            <person name="Deroles S."/>
            <person name="Templeton K."/>
            <person name="Luo Z."/>
            <person name="Davy M."/>
            <person name="Cheng C."/>
            <person name="Mcneilage M."/>
            <person name="Scaglione D."/>
            <person name="Liu Y."/>
            <person name="Zhang Q."/>
            <person name="Datson P."/>
            <person name="De Silva N."/>
            <person name="Gardiner S."/>
            <person name="Bassett H."/>
            <person name="Chagne D."/>
            <person name="Mccallum J."/>
            <person name="Dzierzon H."/>
            <person name="Deng C."/>
            <person name="Wang Y.-Y."/>
            <person name="Barron N."/>
            <person name="Manako K."/>
            <person name="Bowen J."/>
            <person name="Foster T."/>
            <person name="Erridge Z."/>
            <person name="Tiffin H."/>
            <person name="Waite C."/>
            <person name="Davies K."/>
            <person name="Grierson E."/>
            <person name="Laing W."/>
            <person name="Kirk R."/>
            <person name="Chen X."/>
            <person name="Wood M."/>
            <person name="Montefiori M."/>
            <person name="Brummell D."/>
            <person name="Schwinn K."/>
            <person name="Catanach A."/>
            <person name="Fullerton C."/>
            <person name="Li D."/>
            <person name="Meiyalaghan S."/>
            <person name="Nieuwenhuizen N."/>
            <person name="Read N."/>
            <person name="Prakash R."/>
            <person name="Hunter D."/>
            <person name="Zhang H."/>
            <person name="Mckenzie M."/>
            <person name="Knabel M."/>
            <person name="Harris A."/>
            <person name="Allan A."/>
            <person name="Chen A."/>
            <person name="Janssen B."/>
            <person name="Plunkett B."/>
            <person name="Dwamena C."/>
            <person name="Voogd C."/>
            <person name="Leif D."/>
            <person name="Lafferty D."/>
            <person name="Souleyre E."/>
            <person name="Varkonyi-Gasic E."/>
            <person name="Gambi F."/>
            <person name="Hanley J."/>
            <person name="Yao J.-L."/>
            <person name="Cheung J."/>
            <person name="David K."/>
            <person name="Warren B."/>
            <person name="Marsh K."/>
            <person name="Snowden K."/>
            <person name="Lin-Wang K."/>
            <person name="Brian L."/>
            <person name="Martinez-Sanchez M."/>
            <person name="Wang M."/>
            <person name="Ileperuma N."/>
            <person name="Macnee N."/>
            <person name="Campin R."/>
            <person name="Mcatee P."/>
            <person name="Drummond R."/>
            <person name="Espley R."/>
            <person name="Ireland H."/>
            <person name="Wu R."/>
            <person name="Atkinson R."/>
            <person name="Karunairetnam S."/>
            <person name="Bulley S."/>
            <person name="Chunkath S."/>
            <person name="Hanley Z."/>
            <person name="Storey R."/>
            <person name="Thrimawithana A."/>
            <person name="Thomson S."/>
            <person name="David C."/>
            <person name="Testolin R."/>
        </authorList>
    </citation>
    <scope>NUCLEOTIDE SEQUENCE [LARGE SCALE GENOMIC DNA]</scope>
    <source>
        <strain evidence="8">cv. Red5</strain>
        <tissue evidence="7">Young leaf</tissue>
    </source>
</reference>
<keyword evidence="4" id="KW-0560">Oxidoreductase</keyword>
<dbReference type="OMA" id="NTADTCH"/>
<dbReference type="PANTHER" id="PTHR47991">
    <property type="entry name" value="OXOGLUTARATE/IRON-DEPENDENT DIOXYGENASE"/>
    <property type="match status" value="1"/>
</dbReference>
<evidence type="ECO:0000256" key="3">
    <source>
        <dbReference type="ARBA" id="ARBA00023004"/>
    </source>
</evidence>
<evidence type="ECO:0000259" key="6">
    <source>
        <dbReference type="PROSITE" id="PS51471"/>
    </source>
</evidence>